<keyword evidence="3" id="KW-0808">Transferase</keyword>
<dbReference type="AlphaFoldDB" id="E8U930"/>
<dbReference type="GO" id="GO:0007234">
    <property type="term" value="P:osmosensory signaling via phosphorelay pathway"/>
    <property type="evidence" value="ECO:0007669"/>
    <property type="project" value="TreeGrafter"/>
</dbReference>
<dbReference type="eggNOG" id="COG4251">
    <property type="taxonomic scope" value="Bacteria"/>
</dbReference>
<protein>
    <recommendedName>
        <fullName evidence="2">histidine kinase</fullName>
        <ecNumber evidence="2">2.7.13.3</ecNumber>
    </recommendedName>
</protein>
<evidence type="ECO:0000259" key="6">
    <source>
        <dbReference type="PROSITE" id="PS50109"/>
    </source>
</evidence>
<keyword evidence="4 8" id="KW-0418">Kinase</keyword>
<gene>
    <name evidence="8" type="ordered locus">Deima_1924</name>
</gene>
<sequence length="377" mass="40907">MSDDRFGLPAPPHHDAFTTLPAACFILSAQGRVQDVNPAGLALLGVTAEGVVGRAFSALIPTKSQAPVAALLARPVEGAGRQRVETQLLGPDGATLDVLLDVAAGAGDAPAWQVVATDVSAFKSAHRTLLDTTTTLDAQVQAQRVKIRALNEELEGIITSFLQQLNLPVARAVNFVSLLRKSVGDVDGVGGRALEQTERAIQAVFALSASLDRYMQGRRLRLRLRPVDLNVVLREVLKKERAAMADRKVDVVCEALPVVEGDSQALMLILEEYIANALKFTKLRETAQVHIVARETDTEYHIGVADNGAGFNMRQRDKLFRLFGRLHSTTTYEGSGIGLANVRRLCERVGGRCWAEGKVDVGATFWFAWPKRPTVLE</sequence>
<dbReference type="PANTHER" id="PTHR42878">
    <property type="entry name" value="TWO-COMPONENT HISTIDINE KINASE"/>
    <property type="match status" value="1"/>
</dbReference>
<dbReference type="InterPro" id="IPR003594">
    <property type="entry name" value="HATPase_dom"/>
</dbReference>
<dbReference type="InterPro" id="IPR005467">
    <property type="entry name" value="His_kinase_dom"/>
</dbReference>
<dbReference type="GO" id="GO:0004673">
    <property type="term" value="F:protein histidine kinase activity"/>
    <property type="evidence" value="ECO:0007669"/>
    <property type="project" value="UniProtKB-EC"/>
</dbReference>
<evidence type="ECO:0000259" key="7">
    <source>
        <dbReference type="PROSITE" id="PS50112"/>
    </source>
</evidence>
<dbReference type="KEGG" id="dmr:Deima_1924"/>
<dbReference type="Gene3D" id="3.30.450.20">
    <property type="entry name" value="PAS domain"/>
    <property type="match status" value="1"/>
</dbReference>
<dbReference type="PANTHER" id="PTHR42878:SF15">
    <property type="entry name" value="BACTERIOPHYTOCHROME"/>
    <property type="match status" value="1"/>
</dbReference>
<dbReference type="SMART" id="SM00091">
    <property type="entry name" value="PAS"/>
    <property type="match status" value="1"/>
</dbReference>
<dbReference type="HOGENOM" id="CLU_000445_114_71_0"/>
<reference evidence="8 9" key="1">
    <citation type="journal article" date="2011" name="Stand. Genomic Sci.">
        <title>Complete genome sequence of Deinococcus maricopensis type strain (LB-34).</title>
        <authorList>
            <person name="Pukall R."/>
            <person name="Zeytun A."/>
            <person name="Lucas S."/>
            <person name="Lapidus A."/>
            <person name="Hammon N."/>
            <person name="Deshpande S."/>
            <person name="Nolan M."/>
            <person name="Cheng J.F."/>
            <person name="Pitluck S."/>
            <person name="Liolios K."/>
            <person name="Pagani I."/>
            <person name="Mikhailova N."/>
            <person name="Ivanova N."/>
            <person name="Mavromatis K."/>
            <person name="Pati A."/>
            <person name="Tapia R."/>
            <person name="Han C."/>
            <person name="Goodwin L."/>
            <person name="Chen A."/>
            <person name="Palaniappan K."/>
            <person name="Land M."/>
            <person name="Hauser L."/>
            <person name="Chang Y.J."/>
            <person name="Jeffries C.D."/>
            <person name="Brambilla E.M."/>
            <person name="Rohde M."/>
            <person name="Goker M."/>
            <person name="Detter J.C."/>
            <person name="Woyke T."/>
            <person name="Bristow J."/>
            <person name="Eisen J.A."/>
            <person name="Markowitz V."/>
            <person name="Hugenholtz P."/>
            <person name="Kyrpides N.C."/>
            <person name="Klenk H.P."/>
        </authorList>
    </citation>
    <scope>NUCLEOTIDE SEQUENCE [LARGE SCALE GENOMIC DNA]</scope>
    <source>
        <strain evidence="9">DSM 21211 / LMG 22137 / NRRL B-23946 / LB-34</strain>
    </source>
</reference>
<dbReference type="SUPFAM" id="SSF55785">
    <property type="entry name" value="PYP-like sensor domain (PAS domain)"/>
    <property type="match status" value="1"/>
</dbReference>
<proteinExistence type="predicted"/>
<dbReference type="SMART" id="SM00387">
    <property type="entry name" value="HATPase_c"/>
    <property type="match status" value="1"/>
</dbReference>
<evidence type="ECO:0000313" key="8">
    <source>
        <dbReference type="EMBL" id="ADV67569.1"/>
    </source>
</evidence>
<feature type="domain" description="Histidine kinase" evidence="6">
    <location>
        <begin position="160"/>
        <end position="373"/>
    </location>
</feature>
<feature type="domain" description="PAS" evidence="7">
    <location>
        <begin position="16"/>
        <end position="79"/>
    </location>
</feature>
<name>E8U930_DEIML</name>
<dbReference type="NCBIfam" id="TIGR00229">
    <property type="entry name" value="sensory_box"/>
    <property type="match status" value="1"/>
</dbReference>
<evidence type="ECO:0000256" key="4">
    <source>
        <dbReference type="ARBA" id="ARBA00022777"/>
    </source>
</evidence>
<dbReference type="GO" id="GO:0000156">
    <property type="term" value="F:phosphorelay response regulator activity"/>
    <property type="evidence" value="ECO:0007669"/>
    <property type="project" value="TreeGrafter"/>
</dbReference>
<dbReference type="STRING" id="709986.Deima_1924"/>
<dbReference type="Pfam" id="PF08448">
    <property type="entry name" value="PAS_4"/>
    <property type="match status" value="1"/>
</dbReference>
<dbReference type="PROSITE" id="PS50112">
    <property type="entry name" value="PAS"/>
    <property type="match status" value="1"/>
</dbReference>
<keyword evidence="9" id="KW-1185">Reference proteome</keyword>
<dbReference type="InterPro" id="IPR013656">
    <property type="entry name" value="PAS_4"/>
</dbReference>
<dbReference type="GO" id="GO:0030295">
    <property type="term" value="F:protein kinase activator activity"/>
    <property type="evidence" value="ECO:0007669"/>
    <property type="project" value="TreeGrafter"/>
</dbReference>
<dbReference type="InterPro" id="IPR050351">
    <property type="entry name" value="BphY/WalK/GraS-like"/>
</dbReference>
<dbReference type="CDD" id="cd00130">
    <property type="entry name" value="PAS"/>
    <property type="match status" value="1"/>
</dbReference>
<dbReference type="OrthoDB" id="58669at2"/>
<dbReference type="SUPFAM" id="SSF55874">
    <property type="entry name" value="ATPase domain of HSP90 chaperone/DNA topoisomerase II/histidine kinase"/>
    <property type="match status" value="1"/>
</dbReference>
<evidence type="ECO:0000256" key="5">
    <source>
        <dbReference type="ARBA" id="ARBA00023136"/>
    </source>
</evidence>
<dbReference type="RefSeq" id="WP_013557074.1">
    <property type="nucleotide sequence ID" value="NC_014958.1"/>
</dbReference>
<reference evidence="9" key="2">
    <citation type="submission" date="2011-01" db="EMBL/GenBank/DDBJ databases">
        <title>The complete genome of Deinococcus maricopensis DSM 21211.</title>
        <authorList>
            <consortium name="US DOE Joint Genome Institute (JGI-PGF)"/>
            <person name="Lucas S."/>
            <person name="Copeland A."/>
            <person name="Lapidus A."/>
            <person name="Goodwin L."/>
            <person name="Pitluck S."/>
            <person name="Kyrpides N."/>
            <person name="Mavromatis K."/>
            <person name="Pagani I."/>
            <person name="Ivanova N."/>
            <person name="Ovchinnikova G."/>
            <person name="Zeytun A."/>
            <person name="Detter J.C."/>
            <person name="Han C."/>
            <person name="Land M."/>
            <person name="Hauser L."/>
            <person name="Markowitz V."/>
            <person name="Cheng J.-F."/>
            <person name="Hugenholtz P."/>
            <person name="Woyke T."/>
            <person name="Wu D."/>
            <person name="Pukall R."/>
            <person name="Gehrich-Schroeter G."/>
            <person name="Brambilla E."/>
            <person name="Klenk H.-P."/>
            <person name="Eisen J.A."/>
        </authorList>
    </citation>
    <scope>NUCLEOTIDE SEQUENCE [LARGE SCALE GENOMIC DNA]</scope>
    <source>
        <strain evidence="9">DSM 21211 / LMG 22137 / NRRL B-23946 / LB-34</strain>
    </source>
</reference>
<dbReference type="EMBL" id="CP002454">
    <property type="protein sequence ID" value="ADV67569.1"/>
    <property type="molecule type" value="Genomic_DNA"/>
</dbReference>
<keyword evidence="5" id="KW-0472">Membrane</keyword>
<dbReference type="InterPro" id="IPR035965">
    <property type="entry name" value="PAS-like_dom_sf"/>
</dbReference>
<dbReference type="PRINTS" id="PR00344">
    <property type="entry name" value="BCTRLSENSOR"/>
</dbReference>
<dbReference type="PROSITE" id="PS50109">
    <property type="entry name" value="HIS_KIN"/>
    <property type="match status" value="1"/>
</dbReference>
<evidence type="ECO:0000313" key="9">
    <source>
        <dbReference type="Proteomes" id="UP000008635"/>
    </source>
</evidence>
<evidence type="ECO:0000256" key="1">
    <source>
        <dbReference type="ARBA" id="ARBA00000085"/>
    </source>
</evidence>
<evidence type="ECO:0000256" key="2">
    <source>
        <dbReference type="ARBA" id="ARBA00012438"/>
    </source>
</evidence>
<evidence type="ECO:0000256" key="3">
    <source>
        <dbReference type="ARBA" id="ARBA00022679"/>
    </source>
</evidence>
<dbReference type="InterPro" id="IPR004358">
    <property type="entry name" value="Sig_transdc_His_kin-like_C"/>
</dbReference>
<dbReference type="GO" id="GO:0016020">
    <property type="term" value="C:membrane"/>
    <property type="evidence" value="ECO:0007669"/>
    <property type="project" value="UniProtKB-SubCell"/>
</dbReference>
<organism evidence="8 9">
    <name type="scientific">Deinococcus maricopensis (strain DSM 21211 / LMG 22137 / NRRL B-23946 / LB-34)</name>
    <dbReference type="NCBI Taxonomy" id="709986"/>
    <lineage>
        <taxon>Bacteria</taxon>
        <taxon>Thermotogati</taxon>
        <taxon>Deinococcota</taxon>
        <taxon>Deinococci</taxon>
        <taxon>Deinococcales</taxon>
        <taxon>Deinococcaceae</taxon>
        <taxon>Deinococcus</taxon>
    </lineage>
</organism>
<dbReference type="EC" id="2.7.13.3" evidence="2"/>
<dbReference type="Proteomes" id="UP000008635">
    <property type="component" value="Chromosome"/>
</dbReference>
<dbReference type="Gene3D" id="3.30.565.10">
    <property type="entry name" value="Histidine kinase-like ATPase, C-terminal domain"/>
    <property type="match status" value="1"/>
</dbReference>
<dbReference type="InterPro" id="IPR036890">
    <property type="entry name" value="HATPase_C_sf"/>
</dbReference>
<dbReference type="Pfam" id="PF02518">
    <property type="entry name" value="HATPase_c"/>
    <property type="match status" value="1"/>
</dbReference>
<comment type="catalytic activity">
    <reaction evidence="1">
        <text>ATP + protein L-histidine = ADP + protein N-phospho-L-histidine.</text>
        <dbReference type="EC" id="2.7.13.3"/>
    </reaction>
</comment>
<dbReference type="InterPro" id="IPR000014">
    <property type="entry name" value="PAS"/>
</dbReference>
<accession>E8U930</accession>